<dbReference type="PRINTS" id="PR00237">
    <property type="entry name" value="GPCRRHODOPSN"/>
</dbReference>
<comment type="caution">
    <text evidence="15">The sequence shown here is derived from an EMBL/GenBank/DDBJ whole genome shotgun (WGS) entry which is preliminary data.</text>
</comment>
<feature type="domain" description="G-protein coupled receptors family 1 profile" evidence="14">
    <location>
        <begin position="63"/>
        <end position="386"/>
    </location>
</feature>
<evidence type="ECO:0000256" key="4">
    <source>
        <dbReference type="ARBA" id="ARBA00022692"/>
    </source>
</evidence>
<evidence type="ECO:0000256" key="7">
    <source>
        <dbReference type="ARBA" id="ARBA00023136"/>
    </source>
</evidence>
<dbReference type="CDD" id="cd15331">
    <property type="entry name" value="7tmA_5-HT1A_invertebrates"/>
    <property type="match status" value="1"/>
</dbReference>
<evidence type="ECO:0000256" key="1">
    <source>
        <dbReference type="ARBA" id="ARBA00004651"/>
    </source>
</evidence>
<keyword evidence="6 11" id="KW-0297">G-protein coupled receptor</keyword>
<dbReference type="Pfam" id="PF00001">
    <property type="entry name" value="7tm_1"/>
    <property type="match status" value="1"/>
</dbReference>
<dbReference type="GO" id="GO:0071880">
    <property type="term" value="P:adenylate cyclase-activating adrenergic receptor signaling pathway"/>
    <property type="evidence" value="ECO:0007669"/>
    <property type="project" value="TreeGrafter"/>
</dbReference>
<feature type="transmembrane region" description="Helical" evidence="13">
    <location>
        <begin position="80"/>
        <end position="102"/>
    </location>
</feature>
<evidence type="ECO:0000256" key="6">
    <source>
        <dbReference type="ARBA" id="ARBA00023040"/>
    </source>
</evidence>
<gene>
    <name evidence="15" type="primary">5HTR</name>
    <name evidence="15" type="ORF">FJT64_024106</name>
</gene>
<evidence type="ECO:0000256" key="13">
    <source>
        <dbReference type="SAM" id="Phobius"/>
    </source>
</evidence>
<dbReference type="InterPro" id="IPR017452">
    <property type="entry name" value="GPCR_Rhodpsn_7TM"/>
</dbReference>
<dbReference type="PROSITE" id="PS00237">
    <property type="entry name" value="G_PROTEIN_RECEP_F1_1"/>
    <property type="match status" value="1"/>
</dbReference>
<dbReference type="SMART" id="SM01381">
    <property type="entry name" value="7TM_GPCR_Srsx"/>
    <property type="match status" value="1"/>
</dbReference>
<keyword evidence="7 13" id="KW-0472">Membrane</keyword>
<keyword evidence="9 11" id="KW-0675">Receptor</keyword>
<dbReference type="AlphaFoldDB" id="A0A6A4WJI7"/>
<evidence type="ECO:0000256" key="11">
    <source>
        <dbReference type="RuleBase" id="RU000688"/>
    </source>
</evidence>
<comment type="subcellular location">
    <subcellularLocation>
        <location evidence="1">Cell membrane</location>
        <topology evidence="1">Multi-pass membrane protein</topology>
    </subcellularLocation>
</comment>
<dbReference type="PANTHER" id="PTHR24248:SF199">
    <property type="entry name" value="IP13425P-RELATED"/>
    <property type="match status" value="1"/>
</dbReference>
<keyword evidence="4 11" id="KW-0812">Transmembrane</keyword>
<evidence type="ECO:0000256" key="3">
    <source>
        <dbReference type="ARBA" id="ARBA00022475"/>
    </source>
</evidence>
<protein>
    <submittedName>
        <fullName evidence="15">5-hydroxytryptamine receptor</fullName>
    </submittedName>
</protein>
<dbReference type="PANTHER" id="PTHR24248">
    <property type="entry name" value="ADRENERGIC RECEPTOR-RELATED G-PROTEIN COUPLED RECEPTOR"/>
    <property type="match status" value="1"/>
</dbReference>
<dbReference type="Gene3D" id="1.20.1070.10">
    <property type="entry name" value="Rhodopsin 7-helix transmembrane proteins"/>
    <property type="match status" value="1"/>
</dbReference>
<dbReference type="GO" id="GO:0005886">
    <property type="term" value="C:plasma membrane"/>
    <property type="evidence" value="ECO:0007669"/>
    <property type="project" value="UniProtKB-SubCell"/>
</dbReference>
<dbReference type="GO" id="GO:0004993">
    <property type="term" value="F:G protein-coupled serotonin receptor activity"/>
    <property type="evidence" value="ECO:0007669"/>
    <property type="project" value="UniProtKB-ARBA"/>
</dbReference>
<comment type="similarity">
    <text evidence="2 11">Belongs to the G-protein coupled receptor 1 family.</text>
</comment>
<evidence type="ECO:0000256" key="9">
    <source>
        <dbReference type="ARBA" id="ARBA00023170"/>
    </source>
</evidence>
<dbReference type="InterPro" id="IPR000276">
    <property type="entry name" value="GPCR_Rhodpsn"/>
</dbReference>
<keyword evidence="16" id="KW-1185">Reference proteome</keyword>
<keyword evidence="10 11" id="KW-0807">Transducer</keyword>
<dbReference type="PROSITE" id="PS50262">
    <property type="entry name" value="G_PROTEIN_RECEP_F1_2"/>
    <property type="match status" value="1"/>
</dbReference>
<accession>A0A6A4WJI7</accession>
<keyword evidence="3" id="KW-1003">Cell membrane</keyword>
<dbReference type="SUPFAM" id="SSF81321">
    <property type="entry name" value="Family A G protein-coupled receptor-like"/>
    <property type="match status" value="1"/>
</dbReference>
<evidence type="ECO:0000256" key="12">
    <source>
        <dbReference type="SAM" id="MobiDB-lite"/>
    </source>
</evidence>
<evidence type="ECO:0000259" key="14">
    <source>
        <dbReference type="PROSITE" id="PS50262"/>
    </source>
</evidence>
<feature type="transmembrane region" description="Helical" evidence="13">
    <location>
        <begin position="40"/>
        <end position="73"/>
    </location>
</feature>
<dbReference type="GO" id="GO:0043410">
    <property type="term" value="P:positive regulation of MAPK cascade"/>
    <property type="evidence" value="ECO:0007669"/>
    <property type="project" value="TreeGrafter"/>
</dbReference>
<evidence type="ECO:0000256" key="2">
    <source>
        <dbReference type="ARBA" id="ARBA00010663"/>
    </source>
</evidence>
<keyword evidence="8" id="KW-1015">Disulfide bond</keyword>
<evidence type="ECO:0000256" key="8">
    <source>
        <dbReference type="ARBA" id="ARBA00023157"/>
    </source>
</evidence>
<evidence type="ECO:0000256" key="5">
    <source>
        <dbReference type="ARBA" id="ARBA00022989"/>
    </source>
</evidence>
<evidence type="ECO:0000256" key="10">
    <source>
        <dbReference type="ARBA" id="ARBA00023224"/>
    </source>
</evidence>
<proteinExistence type="inferred from homology"/>
<feature type="transmembrane region" description="Helical" evidence="13">
    <location>
        <begin position="122"/>
        <end position="142"/>
    </location>
</feature>
<organism evidence="15 16">
    <name type="scientific">Amphibalanus amphitrite</name>
    <name type="common">Striped barnacle</name>
    <name type="synonym">Balanus amphitrite</name>
    <dbReference type="NCBI Taxonomy" id="1232801"/>
    <lineage>
        <taxon>Eukaryota</taxon>
        <taxon>Metazoa</taxon>
        <taxon>Ecdysozoa</taxon>
        <taxon>Arthropoda</taxon>
        <taxon>Crustacea</taxon>
        <taxon>Multicrustacea</taxon>
        <taxon>Cirripedia</taxon>
        <taxon>Thoracica</taxon>
        <taxon>Thoracicalcarea</taxon>
        <taxon>Balanomorpha</taxon>
        <taxon>Balanoidea</taxon>
        <taxon>Balanidae</taxon>
        <taxon>Amphibalaninae</taxon>
        <taxon>Amphibalanus</taxon>
    </lineage>
</organism>
<keyword evidence="5 13" id="KW-1133">Transmembrane helix</keyword>
<feature type="transmembrane region" description="Helical" evidence="13">
    <location>
        <begin position="333"/>
        <end position="354"/>
    </location>
</feature>
<sequence>MAVTAESDPLSTIMATTLSSIVSNASNSSETTSGDEEDPAWGLVAMITTSCILGVVILTTVIGNVFVIAAIVMEKGLQNVANYLIVSLAVADLMVACLVMPLGAMYEITSSWALGPELCDMWTSADVLCCTASILHLLAIAIDRYWAVTNINYIQSRNSRRVLTMIVLIWVFALAISVGPLFGWKDANFEERVYVDHACLVSQDVGYQVFATMASFYVPLAAILSLYWRIFQAARRRIRHKVGSNGNAKRSRYQRAAQPAPPQSETAPIACSRGSEYELSSCATPTNNGSTAPSSAGGVSSVDVIPRETEHRKKKTKKETLEAKRERKAAKTLAIVTGAFIVCWLPFFVTALMLPLCGEWCSFSDVMMSVFLWLGWFNSTLNPIIYTIFSPDFRQAFKKILCGRAAVNSRRVR</sequence>
<feature type="transmembrane region" description="Helical" evidence="13">
    <location>
        <begin position="366"/>
        <end position="389"/>
    </location>
</feature>
<evidence type="ECO:0000313" key="16">
    <source>
        <dbReference type="Proteomes" id="UP000440578"/>
    </source>
</evidence>
<feature type="transmembrane region" description="Helical" evidence="13">
    <location>
        <begin position="205"/>
        <end position="231"/>
    </location>
</feature>
<dbReference type="OrthoDB" id="5956310at2759"/>
<dbReference type="EMBL" id="VIIS01000899">
    <property type="protein sequence ID" value="KAF0303964.1"/>
    <property type="molecule type" value="Genomic_DNA"/>
</dbReference>
<feature type="region of interest" description="Disordered" evidence="12">
    <location>
        <begin position="242"/>
        <end position="268"/>
    </location>
</feature>
<evidence type="ECO:0000313" key="15">
    <source>
        <dbReference type="EMBL" id="KAF0303964.1"/>
    </source>
</evidence>
<feature type="transmembrane region" description="Helical" evidence="13">
    <location>
        <begin position="162"/>
        <end position="185"/>
    </location>
</feature>
<dbReference type="Proteomes" id="UP000440578">
    <property type="component" value="Unassembled WGS sequence"/>
</dbReference>
<name>A0A6A4WJI7_AMPAM</name>
<reference evidence="15 16" key="1">
    <citation type="submission" date="2019-07" db="EMBL/GenBank/DDBJ databases">
        <title>Draft genome assembly of a fouling barnacle, Amphibalanus amphitrite (Darwin, 1854): The first reference genome for Thecostraca.</title>
        <authorList>
            <person name="Kim W."/>
        </authorList>
    </citation>
    <scope>NUCLEOTIDE SEQUENCE [LARGE SCALE GENOMIC DNA]</scope>
    <source>
        <strain evidence="15">SNU_AA5</strain>
        <tissue evidence="15">Soma without cirri and trophi</tissue>
    </source>
</reference>